<feature type="region of interest" description="Disordered" evidence="1">
    <location>
        <begin position="1"/>
        <end position="24"/>
    </location>
</feature>
<dbReference type="OrthoDB" id="1189575at2759"/>
<evidence type="ECO:0000313" key="3">
    <source>
        <dbReference type="EMBL" id="KAB1223922.1"/>
    </source>
</evidence>
<reference evidence="2" key="1">
    <citation type="submission" date="2018-07" db="EMBL/GenBank/DDBJ databases">
        <authorList>
            <person name="Gao Z.-S."/>
            <person name="Jia H.-M."/>
            <person name="Jia H.-J."/>
            <person name="Cai Q.-L."/>
            <person name="Wang Y."/>
            <person name="Zhao H.-B."/>
        </authorList>
    </citation>
    <scope>NUCLEOTIDE SEQUENCE</scope>
    <source>
        <tissue evidence="2">Leaves</tissue>
    </source>
</reference>
<sequence>MAVTSGKANPPNIGNPRLPPKRGRIKVGIISQFVKMIIRAASKAGRGMRRKNKGTEETPPPQGTRGYSSKDIDRKEQMIFS</sequence>
<comment type="caution">
    <text evidence="2">The sequence shown here is derived from an EMBL/GenBank/DDBJ whole genome shotgun (WGS) entry which is preliminary data.</text>
</comment>
<dbReference type="Proteomes" id="UP000516437">
    <property type="component" value="Chromosome 2"/>
</dbReference>
<evidence type="ECO:0000313" key="2">
    <source>
        <dbReference type="EMBL" id="KAB1223908.1"/>
    </source>
</evidence>
<name>A0A6A1WJP9_9ROSI</name>
<protein>
    <submittedName>
        <fullName evidence="2">Uncharacterized protein</fullName>
    </submittedName>
</protein>
<feature type="compositionally biased region" description="Basic and acidic residues" evidence="1">
    <location>
        <begin position="68"/>
        <end position="81"/>
    </location>
</feature>
<reference evidence="2 4" key="2">
    <citation type="journal article" date="2019" name="Plant Biotechnol. J.">
        <title>The red bayberry genome and genetic basis of sex determination.</title>
        <authorList>
            <person name="Jia H.M."/>
            <person name="Jia H.J."/>
            <person name="Cai Q.L."/>
            <person name="Wang Y."/>
            <person name="Zhao H.B."/>
            <person name="Yang W.F."/>
            <person name="Wang G.Y."/>
            <person name="Li Y.H."/>
            <person name="Zhan D.L."/>
            <person name="Shen Y.T."/>
            <person name="Niu Q.F."/>
            <person name="Chang L."/>
            <person name="Qiu J."/>
            <person name="Zhao L."/>
            <person name="Xie H.B."/>
            <person name="Fu W.Y."/>
            <person name="Jin J."/>
            <person name="Li X.W."/>
            <person name="Jiao Y."/>
            <person name="Zhou C.C."/>
            <person name="Tu T."/>
            <person name="Chai C.Y."/>
            <person name="Gao J.L."/>
            <person name="Fan L.J."/>
            <person name="van de Weg E."/>
            <person name="Wang J.Y."/>
            <person name="Gao Z.S."/>
        </authorList>
    </citation>
    <scope>NUCLEOTIDE SEQUENCE [LARGE SCALE GENOMIC DNA]</scope>
    <source>
        <tissue evidence="2">Leaves</tissue>
    </source>
</reference>
<dbReference type="EMBL" id="RXIC02000020">
    <property type="protein sequence ID" value="KAB1223922.1"/>
    <property type="molecule type" value="Genomic_DNA"/>
</dbReference>
<evidence type="ECO:0000313" key="4">
    <source>
        <dbReference type="Proteomes" id="UP000516437"/>
    </source>
</evidence>
<gene>
    <name evidence="3" type="ORF">CJ030_MR2G000643</name>
    <name evidence="2" type="ORF">CJ030_MR2G023335</name>
</gene>
<dbReference type="AlphaFoldDB" id="A0A6A1WJP9"/>
<feature type="region of interest" description="Disordered" evidence="1">
    <location>
        <begin position="41"/>
        <end position="81"/>
    </location>
</feature>
<accession>A0A6A1WJP9</accession>
<evidence type="ECO:0000256" key="1">
    <source>
        <dbReference type="SAM" id="MobiDB-lite"/>
    </source>
</evidence>
<dbReference type="EMBL" id="RXIC02000020">
    <property type="protein sequence ID" value="KAB1223908.1"/>
    <property type="molecule type" value="Genomic_DNA"/>
</dbReference>
<keyword evidence="4" id="KW-1185">Reference proteome</keyword>
<proteinExistence type="predicted"/>
<reference evidence="2" key="3">
    <citation type="submission" date="2019-09" db="EMBL/GenBank/DDBJ databases">
        <authorList>
            <person name="Gao Z."/>
        </authorList>
    </citation>
    <scope>NUCLEOTIDE SEQUENCE</scope>
    <source>
        <tissue evidence="2">Leaves</tissue>
    </source>
</reference>
<organism evidence="2 4">
    <name type="scientific">Morella rubra</name>
    <name type="common">Chinese bayberry</name>
    <dbReference type="NCBI Taxonomy" id="262757"/>
    <lineage>
        <taxon>Eukaryota</taxon>
        <taxon>Viridiplantae</taxon>
        <taxon>Streptophyta</taxon>
        <taxon>Embryophyta</taxon>
        <taxon>Tracheophyta</taxon>
        <taxon>Spermatophyta</taxon>
        <taxon>Magnoliopsida</taxon>
        <taxon>eudicotyledons</taxon>
        <taxon>Gunneridae</taxon>
        <taxon>Pentapetalae</taxon>
        <taxon>rosids</taxon>
        <taxon>fabids</taxon>
        <taxon>Fagales</taxon>
        <taxon>Myricaceae</taxon>
        <taxon>Morella</taxon>
    </lineage>
</organism>